<evidence type="ECO:0000313" key="2">
    <source>
        <dbReference type="EMBL" id="PIR45136.1"/>
    </source>
</evidence>
<reference evidence="2 3" key="1">
    <citation type="submission" date="2017-09" db="EMBL/GenBank/DDBJ databases">
        <title>Depth-based differentiation of microbial function through sediment-hosted aquifers and enrichment of novel symbionts in the deep terrestrial subsurface.</title>
        <authorList>
            <person name="Probst A.J."/>
            <person name="Ladd B."/>
            <person name="Jarett J.K."/>
            <person name="Geller-Mcgrath D.E."/>
            <person name="Sieber C.M."/>
            <person name="Emerson J.B."/>
            <person name="Anantharaman K."/>
            <person name="Thomas B.C."/>
            <person name="Malmstrom R."/>
            <person name="Stieglmeier M."/>
            <person name="Klingl A."/>
            <person name="Woyke T."/>
            <person name="Ryan C.M."/>
            <person name="Banfield J.F."/>
        </authorList>
    </citation>
    <scope>NUCLEOTIDE SEQUENCE [LARGE SCALE GENOMIC DNA]</scope>
    <source>
        <strain evidence="2">CG10_big_fil_rev_8_21_14_0_10_51_16</strain>
    </source>
</reference>
<dbReference type="EMBL" id="PCYI01000006">
    <property type="protein sequence ID" value="PIR45136.1"/>
    <property type="molecule type" value="Genomic_DNA"/>
</dbReference>
<sequence length="192" mass="20302">MNGMSETNKVVLAAVLGIIIGFGFGRFTTERNATELEEAEEVGEEMGAPSPNESTAETNDIISATDSDMVVQDSNGAVVTTVSQETSVTSAVTALDQSAGMSVKTLVSMDRRGWVVVHEQTNGVPARILGAKPYGPATGEVRVNLLRGTKAGSVYYVMLHSDDGDIEDFSLSRDLPLLGANGMPIMVMFKAL</sequence>
<evidence type="ECO:0000313" key="3">
    <source>
        <dbReference type="Proteomes" id="UP000228767"/>
    </source>
</evidence>
<protein>
    <recommendedName>
        <fullName evidence="1">DUF7282 domain-containing protein</fullName>
    </recommendedName>
</protein>
<accession>A0A2H0RFI3</accession>
<name>A0A2H0RFI3_9BACT</name>
<proteinExistence type="predicted"/>
<comment type="caution">
    <text evidence="2">The sequence shown here is derived from an EMBL/GenBank/DDBJ whole genome shotgun (WGS) entry which is preliminary data.</text>
</comment>
<dbReference type="Proteomes" id="UP000228767">
    <property type="component" value="Unassembled WGS sequence"/>
</dbReference>
<dbReference type="InterPro" id="IPR055706">
    <property type="entry name" value="Slg1/2_DUF7282"/>
</dbReference>
<gene>
    <name evidence="2" type="ORF">COV10_01270</name>
</gene>
<dbReference type="Pfam" id="PF23951">
    <property type="entry name" value="DUF7282"/>
    <property type="match status" value="1"/>
</dbReference>
<feature type="domain" description="DUF7282" evidence="1">
    <location>
        <begin position="92"/>
        <end position="187"/>
    </location>
</feature>
<dbReference type="AlphaFoldDB" id="A0A2H0RFI3"/>
<organism evidence="2 3">
    <name type="scientific">Candidatus Vogelbacteria bacterium CG10_big_fil_rev_8_21_14_0_10_51_16</name>
    <dbReference type="NCBI Taxonomy" id="1975045"/>
    <lineage>
        <taxon>Bacteria</taxon>
        <taxon>Candidatus Vogeliibacteriota</taxon>
    </lineage>
</organism>
<evidence type="ECO:0000259" key="1">
    <source>
        <dbReference type="Pfam" id="PF23951"/>
    </source>
</evidence>